<evidence type="ECO:0000313" key="3">
    <source>
        <dbReference type="Proteomes" id="UP001189429"/>
    </source>
</evidence>
<dbReference type="EMBL" id="CAUYUJ010018901">
    <property type="protein sequence ID" value="CAK0887160.1"/>
    <property type="molecule type" value="Genomic_DNA"/>
</dbReference>
<protein>
    <submittedName>
        <fullName evidence="2">Uncharacterized protein</fullName>
    </submittedName>
</protein>
<evidence type="ECO:0000256" key="1">
    <source>
        <dbReference type="SAM" id="MobiDB-lite"/>
    </source>
</evidence>
<name>A0ABN9WPG7_9DINO</name>
<proteinExistence type="predicted"/>
<organism evidence="2 3">
    <name type="scientific">Prorocentrum cordatum</name>
    <dbReference type="NCBI Taxonomy" id="2364126"/>
    <lineage>
        <taxon>Eukaryota</taxon>
        <taxon>Sar</taxon>
        <taxon>Alveolata</taxon>
        <taxon>Dinophyceae</taxon>
        <taxon>Prorocentrales</taxon>
        <taxon>Prorocentraceae</taxon>
        <taxon>Prorocentrum</taxon>
    </lineage>
</organism>
<feature type="region of interest" description="Disordered" evidence="1">
    <location>
        <begin position="430"/>
        <end position="450"/>
    </location>
</feature>
<feature type="compositionally biased region" description="Low complexity" evidence="1">
    <location>
        <begin position="35"/>
        <end position="44"/>
    </location>
</feature>
<feature type="region of interest" description="Disordered" evidence="1">
    <location>
        <begin position="33"/>
        <end position="76"/>
    </location>
</feature>
<evidence type="ECO:0000313" key="2">
    <source>
        <dbReference type="EMBL" id="CAK0887160.1"/>
    </source>
</evidence>
<sequence>MPAAGDPSGMEVPATLGAVAPGALAEAFVVGSGGAATPEGAAGAPPTPGTAPAPCLQVQPQAAKRSLPEDAEARDAGAMQLECPKCDDPLTDETIAKTTQDKKKFAMGLPCDCNDCNGHYKDLTRRWKTNRSLQVWFNGMEENERKDWFKGKKAITSKLSLAQKRAQNKRLKATEADEKKKGERPGKLLHWKPWHIVKRDLMIEGYTAESAKQEWRRRCMDKSYKMKLIDNMWHMAEYQGVMDESFTEVGHAVRMEAVHSCDDTEAAGRAADVLDSFIARAPPAPSMAEFAPQDADGHVPEQFVEGAVMDMPLDQPWLAMDGTMVGMEEVERLQKNLNDFMMQCEVEAEGVEVPAEEKSTDHADLLLKMRQQIAKAKLTMQGQAEALELSSDQLLTHVRTVEFPSVQRHGQRWRIRSKTWSRRPLRCTSVSARGPMMPRSRWATSLQASP</sequence>
<comment type="caution">
    <text evidence="2">The sequence shown here is derived from an EMBL/GenBank/DDBJ whole genome shotgun (WGS) entry which is preliminary data.</text>
</comment>
<dbReference type="Proteomes" id="UP001189429">
    <property type="component" value="Unassembled WGS sequence"/>
</dbReference>
<reference evidence="2" key="1">
    <citation type="submission" date="2023-10" db="EMBL/GenBank/DDBJ databases">
        <authorList>
            <person name="Chen Y."/>
            <person name="Shah S."/>
            <person name="Dougan E. K."/>
            <person name="Thang M."/>
            <person name="Chan C."/>
        </authorList>
    </citation>
    <scope>NUCLEOTIDE SEQUENCE [LARGE SCALE GENOMIC DNA]</scope>
</reference>
<gene>
    <name evidence="2" type="ORF">PCOR1329_LOCUS68295</name>
</gene>
<feature type="compositionally biased region" description="Basic and acidic residues" evidence="1">
    <location>
        <begin position="66"/>
        <end position="75"/>
    </location>
</feature>
<keyword evidence="3" id="KW-1185">Reference proteome</keyword>
<accession>A0ABN9WPG7</accession>